<gene>
    <name evidence="6" type="ORF">ACFOUW_14085</name>
</gene>
<keyword evidence="2" id="KW-0677">Repeat</keyword>
<keyword evidence="1 5" id="KW-0732">Signal</keyword>
<dbReference type="RefSeq" id="WP_205120517.1">
    <property type="nucleotide sequence ID" value="NZ_JAFBCM010000001.1"/>
</dbReference>
<keyword evidence="3" id="KW-0378">Hydrolase</keyword>
<dbReference type="Gene3D" id="2.130.10.130">
    <property type="entry name" value="Integrin alpha, N-terminal"/>
    <property type="match status" value="3"/>
</dbReference>
<evidence type="ECO:0000256" key="3">
    <source>
        <dbReference type="ARBA" id="ARBA00022801"/>
    </source>
</evidence>
<keyword evidence="7" id="KW-1185">Reference proteome</keyword>
<dbReference type="InterPro" id="IPR013519">
    <property type="entry name" value="Int_alpha_beta-p"/>
</dbReference>
<proteinExistence type="predicted"/>
<evidence type="ECO:0000256" key="4">
    <source>
        <dbReference type="ARBA" id="ARBA00023180"/>
    </source>
</evidence>
<feature type="chain" id="PRO_5045219661" evidence="5">
    <location>
        <begin position="27"/>
        <end position="492"/>
    </location>
</feature>
<evidence type="ECO:0000256" key="5">
    <source>
        <dbReference type="SAM" id="SignalP"/>
    </source>
</evidence>
<keyword evidence="4" id="KW-0325">Glycoprotein</keyword>
<evidence type="ECO:0000313" key="6">
    <source>
        <dbReference type="EMBL" id="MFC3761967.1"/>
    </source>
</evidence>
<dbReference type="SUPFAM" id="SSF69318">
    <property type="entry name" value="Integrin alpha N-terminal domain"/>
    <property type="match status" value="2"/>
</dbReference>
<dbReference type="EMBL" id="JBHRZH010000012">
    <property type="protein sequence ID" value="MFC3761967.1"/>
    <property type="molecule type" value="Genomic_DNA"/>
</dbReference>
<dbReference type="PROSITE" id="PS51470">
    <property type="entry name" value="FG_GAP"/>
    <property type="match status" value="2"/>
</dbReference>
<dbReference type="InterPro" id="IPR013517">
    <property type="entry name" value="FG-GAP"/>
</dbReference>
<feature type="signal peptide" evidence="5">
    <location>
        <begin position="1"/>
        <end position="26"/>
    </location>
</feature>
<dbReference type="InterPro" id="IPR028994">
    <property type="entry name" value="Integrin_alpha_N"/>
</dbReference>
<reference evidence="7" key="1">
    <citation type="journal article" date="2019" name="Int. J. Syst. Evol. Microbiol.">
        <title>The Global Catalogue of Microorganisms (GCM) 10K type strain sequencing project: providing services to taxonomists for standard genome sequencing and annotation.</title>
        <authorList>
            <consortium name="The Broad Institute Genomics Platform"/>
            <consortium name="The Broad Institute Genome Sequencing Center for Infectious Disease"/>
            <person name="Wu L."/>
            <person name="Ma J."/>
        </authorList>
    </citation>
    <scope>NUCLEOTIDE SEQUENCE [LARGE SCALE GENOMIC DNA]</scope>
    <source>
        <strain evidence="7">CGMCC 4.7241</strain>
    </source>
</reference>
<comment type="caution">
    <text evidence="6">The sequence shown here is derived from an EMBL/GenBank/DDBJ whole genome shotgun (WGS) entry which is preliminary data.</text>
</comment>
<sequence>MSHTGIAVLVAAAVAATGLAQAPASAATYKKADFDGDGKADVAIGVSGYNYASGAVFVAYASGKKQHVKAGANAGGFGASTASCDLNGDGYADLVVGDPGRIDNGGISGGITTYLGSAAGLGKTAQFSQDTANVPDQSENDDQFGISVACGDLTGDGKDEVAVGAPGEDLPDADDGAQATGAVFVFKGSATGLVTTGTQLFTQDTASVPDVSEDDDEFGGAVAIGDVTGDKRADLAVGLPGENVGAGAVMLIKGSASGLTGAGSTLVVPSAQGVTGRAGHTLAIANVDGDAYADVIAGAPNDEDAGKEGAGVVLVLKGAAAGIDKARVQVVGQSTANVVGDPIANDGFGTTLDAGDVTKDGKAEVLVGVPGKTVGTLAFAGSAVVLKGSATGLTGAGSQEWTQNTVNVPDTAEAGDSFGAAVGLLDLSGDNRLDGVVGAPDEDLGTAQDAGLAARFNGAATGLAATTGVYTAGWFGFAPNAAADRLGAAVGR</sequence>
<dbReference type="Pfam" id="PF13517">
    <property type="entry name" value="FG-GAP_3"/>
    <property type="match status" value="1"/>
</dbReference>
<organism evidence="6 7">
    <name type="scientific">Tenggerimyces flavus</name>
    <dbReference type="NCBI Taxonomy" id="1708749"/>
    <lineage>
        <taxon>Bacteria</taxon>
        <taxon>Bacillati</taxon>
        <taxon>Actinomycetota</taxon>
        <taxon>Actinomycetes</taxon>
        <taxon>Propionibacteriales</taxon>
        <taxon>Nocardioidaceae</taxon>
        <taxon>Tenggerimyces</taxon>
    </lineage>
</organism>
<dbReference type="PANTHER" id="PTHR23221:SF7">
    <property type="entry name" value="PHOSPHATIDYLINOSITOL-GLYCAN-SPECIFIC PHOSPHOLIPASE D"/>
    <property type="match status" value="1"/>
</dbReference>
<evidence type="ECO:0000256" key="1">
    <source>
        <dbReference type="ARBA" id="ARBA00022729"/>
    </source>
</evidence>
<protein>
    <submittedName>
        <fullName evidence="6">VCBS repeat-containing protein</fullName>
    </submittedName>
</protein>
<dbReference type="Pfam" id="PF01839">
    <property type="entry name" value="FG-GAP"/>
    <property type="match status" value="4"/>
</dbReference>
<dbReference type="SMART" id="SM00191">
    <property type="entry name" value="Int_alpha"/>
    <property type="match status" value="7"/>
</dbReference>
<evidence type="ECO:0000313" key="7">
    <source>
        <dbReference type="Proteomes" id="UP001595699"/>
    </source>
</evidence>
<name>A0ABV7YBJ3_9ACTN</name>
<evidence type="ECO:0000256" key="2">
    <source>
        <dbReference type="ARBA" id="ARBA00022737"/>
    </source>
</evidence>
<accession>A0ABV7YBJ3</accession>
<dbReference type="PANTHER" id="PTHR23221">
    <property type="entry name" value="GLYCOSYLPHOSPHATIDYLINOSITOL PHOSPHOLIPASE D"/>
    <property type="match status" value="1"/>
</dbReference>
<dbReference type="Proteomes" id="UP001595699">
    <property type="component" value="Unassembled WGS sequence"/>
</dbReference>